<dbReference type="OrthoDB" id="10386119at2759"/>
<feature type="non-terminal residue" evidence="2">
    <location>
        <position position="106"/>
    </location>
</feature>
<reference evidence="3" key="1">
    <citation type="submission" date="2017-01" db="EMBL/GenBank/DDBJ databases">
        <authorList>
            <person name="Wang Y."/>
            <person name="White M."/>
            <person name="Kvist S."/>
            <person name="Moncalvo J.-M."/>
        </authorList>
    </citation>
    <scope>NUCLEOTIDE SEQUENCE [LARGE SCALE GENOMIC DNA]</scope>
    <source>
        <strain evidence="3">ID-206-W2</strain>
    </source>
</reference>
<feature type="signal peptide" evidence="1">
    <location>
        <begin position="1"/>
        <end position="18"/>
    </location>
</feature>
<sequence>MFMLFLLANEIAVWPAASVKQYLLIHLEHPVTQMDFCVLIGSFIRSAIHVFDAGHFLKARSRDALVRRKTDVIPSSSRTRSMAAFFLTLATSRVAWSTIAWIGCTR</sequence>
<evidence type="ECO:0000313" key="2">
    <source>
        <dbReference type="EMBL" id="OMJ24298.1"/>
    </source>
</evidence>
<protein>
    <submittedName>
        <fullName evidence="2">Uncharacterized protein</fullName>
    </submittedName>
</protein>
<accession>A0A1R1YBP3</accession>
<keyword evidence="1" id="KW-0732">Signal</keyword>
<name>A0A1R1YBP3_9FUNG</name>
<keyword evidence="3" id="KW-1185">Reference proteome</keyword>
<dbReference type="AlphaFoldDB" id="A0A1R1YBP3"/>
<evidence type="ECO:0000256" key="1">
    <source>
        <dbReference type="SAM" id="SignalP"/>
    </source>
</evidence>
<evidence type="ECO:0000313" key="3">
    <source>
        <dbReference type="Proteomes" id="UP000187429"/>
    </source>
</evidence>
<feature type="chain" id="PRO_5012345088" evidence="1">
    <location>
        <begin position="19"/>
        <end position="106"/>
    </location>
</feature>
<organism evidence="2 3">
    <name type="scientific">Smittium culicis</name>
    <dbReference type="NCBI Taxonomy" id="133412"/>
    <lineage>
        <taxon>Eukaryota</taxon>
        <taxon>Fungi</taxon>
        <taxon>Fungi incertae sedis</taxon>
        <taxon>Zoopagomycota</taxon>
        <taxon>Kickxellomycotina</taxon>
        <taxon>Harpellomycetes</taxon>
        <taxon>Harpellales</taxon>
        <taxon>Legeriomycetaceae</taxon>
        <taxon>Smittium</taxon>
    </lineage>
</organism>
<gene>
    <name evidence="2" type="ORF">AYI69_g4687</name>
</gene>
<comment type="caution">
    <text evidence="2">The sequence shown here is derived from an EMBL/GenBank/DDBJ whole genome shotgun (WGS) entry which is preliminary data.</text>
</comment>
<dbReference type="Proteomes" id="UP000187429">
    <property type="component" value="Unassembled WGS sequence"/>
</dbReference>
<dbReference type="EMBL" id="LSSM01001860">
    <property type="protein sequence ID" value="OMJ24298.1"/>
    <property type="molecule type" value="Genomic_DNA"/>
</dbReference>
<proteinExistence type="predicted"/>